<comment type="subcellular location">
    <subcellularLocation>
        <location evidence="2">Cytoplasm</location>
        <location evidence="2">Cell cortex</location>
    </subcellularLocation>
    <subcellularLocation>
        <location evidence="1">Cytoplasm</location>
        <location evidence="1">Cytoskeleton</location>
    </subcellularLocation>
</comment>
<dbReference type="SMART" id="SM00102">
    <property type="entry name" value="ADF"/>
    <property type="match status" value="2"/>
</dbReference>
<dbReference type="FunFam" id="3.40.20.10:FF:000042">
    <property type="entry name" value="Actin depolymerizing protein"/>
    <property type="match status" value="1"/>
</dbReference>
<dbReference type="GO" id="GO:0030016">
    <property type="term" value="C:myofibril"/>
    <property type="evidence" value="ECO:0007669"/>
    <property type="project" value="TreeGrafter"/>
</dbReference>
<comment type="subunit">
    <text evidence="8">Interacts with G-actin; ADP-actin form.</text>
</comment>
<dbReference type="SUPFAM" id="SSF55753">
    <property type="entry name" value="Actin depolymerizing proteins"/>
    <property type="match status" value="2"/>
</dbReference>
<name>A0A6J8BIH2_MYTCO</name>
<dbReference type="FunFam" id="3.40.20.10:FF:000007">
    <property type="entry name" value="Twinfilin-1 isoform 1"/>
    <property type="match status" value="1"/>
</dbReference>
<keyword evidence="4" id="KW-0963">Cytoplasm</keyword>
<evidence type="ECO:0000256" key="8">
    <source>
        <dbReference type="ARBA" id="ARBA00038532"/>
    </source>
</evidence>
<evidence type="ECO:0000256" key="6">
    <source>
        <dbReference type="ARBA" id="ARBA00023203"/>
    </source>
</evidence>
<gene>
    <name evidence="13" type="ORF">MCOR_18768</name>
</gene>
<feature type="domain" description="ADF-H" evidence="12">
    <location>
        <begin position="4"/>
        <end position="137"/>
    </location>
</feature>
<evidence type="ECO:0000256" key="11">
    <source>
        <dbReference type="SAM" id="MobiDB-lite"/>
    </source>
</evidence>
<dbReference type="GO" id="GO:0010976">
    <property type="term" value="P:positive regulation of neuron projection development"/>
    <property type="evidence" value="ECO:0007669"/>
    <property type="project" value="TreeGrafter"/>
</dbReference>
<feature type="region of interest" description="Disordered" evidence="11">
    <location>
        <begin position="314"/>
        <end position="338"/>
    </location>
</feature>
<dbReference type="InterPro" id="IPR028458">
    <property type="entry name" value="Twinfilin"/>
</dbReference>
<dbReference type="AlphaFoldDB" id="A0A6J8BIH2"/>
<dbReference type="GO" id="GO:0051016">
    <property type="term" value="P:barbed-end actin filament capping"/>
    <property type="evidence" value="ECO:0007669"/>
    <property type="project" value="TreeGrafter"/>
</dbReference>
<evidence type="ECO:0000256" key="5">
    <source>
        <dbReference type="ARBA" id="ARBA00022737"/>
    </source>
</evidence>
<dbReference type="GO" id="GO:0010591">
    <property type="term" value="P:regulation of lamellipodium assembly"/>
    <property type="evidence" value="ECO:0007669"/>
    <property type="project" value="TreeGrafter"/>
</dbReference>
<reference evidence="13 14" key="1">
    <citation type="submission" date="2020-06" db="EMBL/GenBank/DDBJ databases">
        <authorList>
            <person name="Li R."/>
            <person name="Bekaert M."/>
        </authorList>
    </citation>
    <scope>NUCLEOTIDE SEQUENCE [LARGE SCALE GENOMIC DNA]</scope>
    <source>
        <strain evidence="14">wild</strain>
    </source>
</reference>
<dbReference type="OrthoDB" id="10006997at2759"/>
<evidence type="ECO:0000256" key="2">
    <source>
        <dbReference type="ARBA" id="ARBA00004544"/>
    </source>
</evidence>
<dbReference type="Gene3D" id="3.40.20.10">
    <property type="entry name" value="Severin"/>
    <property type="match status" value="2"/>
</dbReference>
<evidence type="ECO:0000313" key="14">
    <source>
        <dbReference type="Proteomes" id="UP000507470"/>
    </source>
</evidence>
<dbReference type="GO" id="GO:0005938">
    <property type="term" value="C:cell cortex"/>
    <property type="evidence" value="ECO:0007669"/>
    <property type="project" value="UniProtKB-SubCell"/>
</dbReference>
<dbReference type="InterPro" id="IPR029006">
    <property type="entry name" value="ADF-H/Gelsolin-like_dom_sf"/>
</dbReference>
<evidence type="ECO:0000259" key="12">
    <source>
        <dbReference type="PROSITE" id="PS51263"/>
    </source>
</evidence>
<keyword evidence="14" id="KW-1185">Reference proteome</keyword>
<dbReference type="PANTHER" id="PTHR13759">
    <property type="entry name" value="TWINFILIN"/>
    <property type="match status" value="1"/>
</dbReference>
<feature type="compositionally biased region" description="Basic residues" evidence="11">
    <location>
        <begin position="329"/>
        <end position="338"/>
    </location>
</feature>
<sequence length="338" mass="38363">MSHQTGITAGRELLEYFATCKEGHVRMIKIGIANEELVLQDSKDVDGTWEDDILCYLSLEEKQPCYILFRLDSKNNLGYQFIFICWSPDFSPVKEKMLYAGTKSTLKQEFGGGLIKDEMFGTEKADVSLKGYKKHVVAQHAPAPLTEAEEEKQHIKRTEINTASVDTKQQTISGVAFPISQQALNKIEALGQGQFNYLQLSLDLSKEIINFEEAENVNVGDLQGHVPTDHGRYHLYNFKHTHEGDYMENIVFIYSMPGYKCSIKERMLYSSCKAPFIDNVQQLGLEVVKNIEIDDPKELTEAYIYDEVHPKKNVARQAFAKPKGPAGRGPRRMPKQES</sequence>
<evidence type="ECO:0000256" key="7">
    <source>
        <dbReference type="ARBA" id="ARBA00023212"/>
    </source>
</evidence>
<feature type="domain" description="ADF-H" evidence="12">
    <location>
        <begin position="172"/>
        <end position="309"/>
    </location>
</feature>
<evidence type="ECO:0000256" key="9">
    <source>
        <dbReference type="ARBA" id="ARBA00056419"/>
    </source>
</evidence>
<dbReference type="GO" id="GO:0051015">
    <property type="term" value="F:actin filament binding"/>
    <property type="evidence" value="ECO:0007669"/>
    <property type="project" value="TreeGrafter"/>
</dbReference>
<dbReference type="GO" id="GO:0030042">
    <property type="term" value="P:actin filament depolymerization"/>
    <property type="evidence" value="ECO:0007669"/>
    <property type="project" value="TreeGrafter"/>
</dbReference>
<keyword evidence="7" id="KW-0206">Cytoskeleton</keyword>
<dbReference type="GO" id="GO:0003785">
    <property type="term" value="F:actin monomer binding"/>
    <property type="evidence" value="ECO:0007669"/>
    <property type="project" value="TreeGrafter"/>
</dbReference>
<accession>A0A6J8BIH2</accession>
<dbReference type="GO" id="GO:0005884">
    <property type="term" value="C:actin filament"/>
    <property type="evidence" value="ECO:0007669"/>
    <property type="project" value="TreeGrafter"/>
</dbReference>
<dbReference type="Proteomes" id="UP000507470">
    <property type="component" value="Unassembled WGS sequence"/>
</dbReference>
<evidence type="ECO:0000256" key="10">
    <source>
        <dbReference type="ARBA" id="ARBA00069496"/>
    </source>
</evidence>
<comment type="function">
    <text evidence="9">Actin-binding protein involved in motile and morphological processes. Inhibits actin polymerization, likely by sequestering G-actin.</text>
</comment>
<proteinExistence type="inferred from homology"/>
<evidence type="ECO:0000256" key="3">
    <source>
        <dbReference type="ARBA" id="ARBA00009557"/>
    </source>
</evidence>
<keyword evidence="5" id="KW-0677">Repeat</keyword>
<evidence type="ECO:0000256" key="4">
    <source>
        <dbReference type="ARBA" id="ARBA00022490"/>
    </source>
</evidence>
<protein>
    <recommendedName>
        <fullName evidence="10">Twinfilin</fullName>
    </recommendedName>
</protein>
<dbReference type="PANTHER" id="PTHR13759:SF1">
    <property type="entry name" value="TWINFILIN"/>
    <property type="match status" value="1"/>
</dbReference>
<dbReference type="PROSITE" id="PS51263">
    <property type="entry name" value="ADF_H"/>
    <property type="match status" value="2"/>
</dbReference>
<dbReference type="CDD" id="cd11284">
    <property type="entry name" value="ADF_Twf-C_like"/>
    <property type="match status" value="1"/>
</dbReference>
<dbReference type="CDD" id="cd11285">
    <property type="entry name" value="ADF_Twf-N_like"/>
    <property type="match status" value="1"/>
</dbReference>
<evidence type="ECO:0000313" key="13">
    <source>
        <dbReference type="EMBL" id="CAC5382980.1"/>
    </source>
</evidence>
<evidence type="ECO:0000256" key="1">
    <source>
        <dbReference type="ARBA" id="ARBA00004245"/>
    </source>
</evidence>
<dbReference type="InterPro" id="IPR002108">
    <property type="entry name" value="ADF-H"/>
</dbReference>
<dbReference type="EMBL" id="CACVKT020003309">
    <property type="protein sequence ID" value="CAC5382980.1"/>
    <property type="molecule type" value="Genomic_DNA"/>
</dbReference>
<organism evidence="13 14">
    <name type="scientific">Mytilus coruscus</name>
    <name type="common">Sea mussel</name>
    <dbReference type="NCBI Taxonomy" id="42192"/>
    <lineage>
        <taxon>Eukaryota</taxon>
        <taxon>Metazoa</taxon>
        <taxon>Spiralia</taxon>
        <taxon>Lophotrochozoa</taxon>
        <taxon>Mollusca</taxon>
        <taxon>Bivalvia</taxon>
        <taxon>Autobranchia</taxon>
        <taxon>Pteriomorphia</taxon>
        <taxon>Mytilida</taxon>
        <taxon>Mytiloidea</taxon>
        <taxon>Mytilidae</taxon>
        <taxon>Mytilinae</taxon>
        <taxon>Mytilus</taxon>
    </lineage>
</organism>
<comment type="similarity">
    <text evidence="3">Belongs to the actin-binding proteins ADF family. Twinfilin subfamily.</text>
</comment>
<dbReference type="Pfam" id="PF00241">
    <property type="entry name" value="Cofilin_ADF"/>
    <property type="match status" value="2"/>
</dbReference>
<keyword evidence="6" id="KW-0009">Actin-binding</keyword>